<evidence type="ECO:0000313" key="1">
    <source>
        <dbReference type="EMBL" id="QNT77642.1"/>
    </source>
</evidence>
<evidence type="ECO:0000313" key="2">
    <source>
        <dbReference type="Proteomes" id="UP000516349"/>
    </source>
</evidence>
<organism evidence="1 2">
    <name type="scientific">Entomobacter blattae</name>
    <dbReference type="NCBI Taxonomy" id="2762277"/>
    <lineage>
        <taxon>Bacteria</taxon>
        <taxon>Pseudomonadati</taxon>
        <taxon>Pseudomonadota</taxon>
        <taxon>Alphaproteobacteria</taxon>
        <taxon>Acetobacterales</taxon>
        <taxon>Acetobacteraceae</taxon>
        <taxon>Entomobacter</taxon>
    </lineage>
</organism>
<dbReference type="AlphaFoldDB" id="A0A7H1NPD2"/>
<dbReference type="KEGG" id="ebla:JGUZn3_03910"/>
<name>A0A7H1NPD2_9PROT</name>
<dbReference type="Proteomes" id="UP000516349">
    <property type="component" value="Chromosome"/>
</dbReference>
<sequence>MAPLTGAGFFARLPIKGSSLRNKKANLYGIPNPVSAIKTILISFILMACLRLRLVYGISPVIKLIRSFVEVFQRAPEQSLRL</sequence>
<keyword evidence="2" id="KW-1185">Reference proteome</keyword>
<protein>
    <submittedName>
        <fullName evidence="1">Uncharacterized protein</fullName>
    </submittedName>
</protein>
<dbReference type="EMBL" id="CP060244">
    <property type="protein sequence ID" value="QNT77642.1"/>
    <property type="molecule type" value="Genomic_DNA"/>
</dbReference>
<reference evidence="1 2" key="1">
    <citation type="submission" date="2020-08" db="EMBL/GenBank/DDBJ databases">
        <title>Complete genome sequence of Entomobacter blattae G55GP.</title>
        <authorList>
            <person name="Poehlein A."/>
            <person name="Guzman J."/>
            <person name="Daniel R."/>
            <person name="Vilcinskas A."/>
        </authorList>
    </citation>
    <scope>NUCLEOTIDE SEQUENCE [LARGE SCALE GENOMIC DNA]</scope>
    <source>
        <strain evidence="1 2">G55GP</strain>
    </source>
</reference>
<proteinExistence type="predicted"/>
<gene>
    <name evidence="1" type="ORF">JGUZn3_03910</name>
</gene>
<accession>A0A7H1NPD2</accession>